<dbReference type="Pfam" id="PF04140">
    <property type="entry name" value="ICMT"/>
    <property type="match status" value="1"/>
</dbReference>
<name>X1EV34_9ZZZZ</name>
<evidence type="ECO:0000256" key="1">
    <source>
        <dbReference type="ARBA" id="ARBA00004141"/>
    </source>
</evidence>
<evidence type="ECO:0000313" key="6">
    <source>
        <dbReference type="EMBL" id="GAH21019.1"/>
    </source>
</evidence>
<evidence type="ECO:0000256" key="3">
    <source>
        <dbReference type="ARBA" id="ARBA00022989"/>
    </source>
</evidence>
<dbReference type="GO" id="GO:0004671">
    <property type="term" value="F:protein C-terminal S-isoprenylcysteine carboxyl O-methyltransferase activity"/>
    <property type="evidence" value="ECO:0007669"/>
    <property type="project" value="InterPro"/>
</dbReference>
<evidence type="ECO:0000256" key="4">
    <source>
        <dbReference type="ARBA" id="ARBA00023136"/>
    </source>
</evidence>
<keyword evidence="2 5" id="KW-0812">Transmembrane</keyword>
<accession>X1EV34</accession>
<dbReference type="InterPro" id="IPR052527">
    <property type="entry name" value="Metal_cation-efflux_comp"/>
</dbReference>
<dbReference type="Gene3D" id="1.20.120.1630">
    <property type="match status" value="1"/>
</dbReference>
<evidence type="ECO:0000256" key="2">
    <source>
        <dbReference type="ARBA" id="ARBA00022692"/>
    </source>
</evidence>
<dbReference type="EMBL" id="BARU01001815">
    <property type="protein sequence ID" value="GAH21019.1"/>
    <property type="molecule type" value="Genomic_DNA"/>
</dbReference>
<proteinExistence type="predicted"/>
<dbReference type="PANTHER" id="PTHR43847">
    <property type="entry name" value="BLL3993 PROTEIN"/>
    <property type="match status" value="1"/>
</dbReference>
<sequence length="228" mass="25660">MNSNSDEETQPNERDQKRGVKRWVLTSLIAVVLLAASLFLSAGTLFWWQAWVYLFTAAAILVLDYVVLVPISPDLLGERSRYQKGAKAWDQLLSRLMATIGPVVILIVSGLDYRNSWSNGFPAWIVVIAMEFVLLGGLLALWAMAANRFFIGMVRIQDERGHRVVKSGPYRYIRHPGYLGSLFYILFTPLALGSLWALVPAVLTLGVILLRTYLEDNTLKNELPGYQE</sequence>
<protein>
    <recommendedName>
        <fullName evidence="7">Steroid 5-alpha reductase C-terminal domain-containing protein</fullName>
    </recommendedName>
</protein>
<feature type="transmembrane region" description="Helical" evidence="5">
    <location>
        <begin position="182"/>
        <end position="210"/>
    </location>
</feature>
<feature type="non-terminal residue" evidence="6">
    <location>
        <position position="228"/>
    </location>
</feature>
<comment type="subcellular location">
    <subcellularLocation>
        <location evidence="1">Membrane</location>
        <topology evidence="1">Multi-pass membrane protein</topology>
    </subcellularLocation>
</comment>
<dbReference type="PANTHER" id="PTHR43847:SF1">
    <property type="entry name" value="BLL3993 PROTEIN"/>
    <property type="match status" value="1"/>
</dbReference>
<keyword evidence="3 5" id="KW-1133">Transmembrane helix</keyword>
<feature type="transmembrane region" description="Helical" evidence="5">
    <location>
        <begin position="123"/>
        <end position="145"/>
    </location>
</feature>
<dbReference type="InterPro" id="IPR007269">
    <property type="entry name" value="ICMT_MeTrfase"/>
</dbReference>
<feature type="transmembrane region" description="Helical" evidence="5">
    <location>
        <begin position="23"/>
        <end position="45"/>
    </location>
</feature>
<keyword evidence="4 5" id="KW-0472">Membrane</keyword>
<reference evidence="6" key="1">
    <citation type="journal article" date="2014" name="Front. Microbiol.">
        <title>High frequency of phylogenetically diverse reductive dehalogenase-homologous genes in deep subseafloor sedimentary metagenomes.</title>
        <authorList>
            <person name="Kawai M."/>
            <person name="Futagami T."/>
            <person name="Toyoda A."/>
            <person name="Takaki Y."/>
            <person name="Nishi S."/>
            <person name="Hori S."/>
            <person name="Arai W."/>
            <person name="Tsubouchi T."/>
            <person name="Morono Y."/>
            <person name="Uchiyama I."/>
            <person name="Ito T."/>
            <person name="Fujiyama A."/>
            <person name="Inagaki F."/>
            <person name="Takami H."/>
        </authorList>
    </citation>
    <scope>NUCLEOTIDE SEQUENCE</scope>
    <source>
        <strain evidence="6">Expedition CK06-06</strain>
    </source>
</reference>
<dbReference type="AlphaFoldDB" id="X1EV34"/>
<evidence type="ECO:0000256" key="5">
    <source>
        <dbReference type="SAM" id="Phobius"/>
    </source>
</evidence>
<evidence type="ECO:0008006" key="7">
    <source>
        <dbReference type="Google" id="ProtNLM"/>
    </source>
</evidence>
<feature type="transmembrane region" description="Helical" evidence="5">
    <location>
        <begin position="51"/>
        <end position="71"/>
    </location>
</feature>
<gene>
    <name evidence="6" type="ORF">S03H2_04544</name>
</gene>
<comment type="caution">
    <text evidence="6">The sequence shown here is derived from an EMBL/GenBank/DDBJ whole genome shotgun (WGS) entry which is preliminary data.</text>
</comment>
<dbReference type="GO" id="GO:0016020">
    <property type="term" value="C:membrane"/>
    <property type="evidence" value="ECO:0007669"/>
    <property type="project" value="UniProtKB-SubCell"/>
</dbReference>
<organism evidence="6">
    <name type="scientific">marine sediment metagenome</name>
    <dbReference type="NCBI Taxonomy" id="412755"/>
    <lineage>
        <taxon>unclassified sequences</taxon>
        <taxon>metagenomes</taxon>
        <taxon>ecological metagenomes</taxon>
    </lineage>
</organism>
<feature type="transmembrane region" description="Helical" evidence="5">
    <location>
        <begin position="92"/>
        <end position="111"/>
    </location>
</feature>